<dbReference type="GO" id="GO:0005524">
    <property type="term" value="F:ATP binding"/>
    <property type="evidence" value="ECO:0007669"/>
    <property type="project" value="UniProtKB-KW"/>
</dbReference>
<dbReference type="Proteomes" id="UP000184245">
    <property type="component" value="Unassembled WGS sequence"/>
</dbReference>
<name>A0A1M5AVQ4_9CLOT</name>
<dbReference type="PANTHER" id="PTHR42734">
    <property type="entry name" value="METAL TRANSPORT SYSTEM ATP-BINDING PROTEIN TM_0124-RELATED"/>
    <property type="match status" value="1"/>
</dbReference>
<evidence type="ECO:0000256" key="1">
    <source>
        <dbReference type="ARBA" id="ARBA00005417"/>
    </source>
</evidence>
<dbReference type="PROSITE" id="PS50893">
    <property type="entry name" value="ABC_TRANSPORTER_2"/>
    <property type="match status" value="1"/>
</dbReference>
<gene>
    <name evidence="6" type="ORF">SAMN02745158_03366</name>
</gene>
<dbReference type="STRING" id="1122155.SAMN02745158_03366"/>
<keyword evidence="4 6" id="KW-0067">ATP-binding</keyword>
<keyword evidence="3" id="KW-0547">Nucleotide-binding</keyword>
<dbReference type="GO" id="GO:0016887">
    <property type="term" value="F:ATP hydrolysis activity"/>
    <property type="evidence" value="ECO:0007669"/>
    <property type="project" value="InterPro"/>
</dbReference>
<sequence>MSVITMKDAEFSYEGAPVICRGNLRIEEGDFAVLVGENGAGKSTLLKLVLGELTPSVGEVRIFGTDPGKVFKNCQIGYIPQNSIALNQGFPATVEEIVLTGLYAQIGRFHFPKAVHRKKVAEMLGRMGMEEYRKCRIGELSGGQQQRVMLARALVGEPSLLILDEPTTGMDSKSIEEFYEILCSFNREARLTILMVTHGALRECQGINRIFRIEEGRVAEE</sequence>
<organism evidence="6 7">
    <name type="scientific">Lactonifactor longoviformis DSM 17459</name>
    <dbReference type="NCBI Taxonomy" id="1122155"/>
    <lineage>
        <taxon>Bacteria</taxon>
        <taxon>Bacillati</taxon>
        <taxon>Bacillota</taxon>
        <taxon>Clostridia</taxon>
        <taxon>Eubacteriales</taxon>
        <taxon>Clostridiaceae</taxon>
        <taxon>Lactonifactor</taxon>
    </lineage>
</organism>
<reference evidence="6 7" key="1">
    <citation type="submission" date="2016-11" db="EMBL/GenBank/DDBJ databases">
        <authorList>
            <person name="Jaros S."/>
            <person name="Januszkiewicz K."/>
            <person name="Wedrychowicz H."/>
        </authorList>
    </citation>
    <scope>NUCLEOTIDE SEQUENCE [LARGE SCALE GENOMIC DNA]</scope>
    <source>
        <strain evidence="6 7">DSM 17459</strain>
    </source>
</reference>
<dbReference type="InterPro" id="IPR017871">
    <property type="entry name" value="ABC_transporter-like_CS"/>
</dbReference>
<dbReference type="InterPro" id="IPR003439">
    <property type="entry name" value="ABC_transporter-like_ATP-bd"/>
</dbReference>
<dbReference type="SMART" id="SM00382">
    <property type="entry name" value="AAA"/>
    <property type="match status" value="1"/>
</dbReference>
<proteinExistence type="inferred from homology"/>
<dbReference type="SUPFAM" id="SSF52540">
    <property type="entry name" value="P-loop containing nucleoside triphosphate hydrolases"/>
    <property type="match status" value="1"/>
</dbReference>
<dbReference type="AlphaFoldDB" id="A0A1M5AVQ4"/>
<dbReference type="EMBL" id="FQVI01000022">
    <property type="protein sequence ID" value="SHF34226.1"/>
    <property type="molecule type" value="Genomic_DNA"/>
</dbReference>
<evidence type="ECO:0000313" key="7">
    <source>
        <dbReference type="Proteomes" id="UP000184245"/>
    </source>
</evidence>
<dbReference type="OrthoDB" id="9806726at2"/>
<evidence type="ECO:0000256" key="2">
    <source>
        <dbReference type="ARBA" id="ARBA00022448"/>
    </source>
</evidence>
<keyword evidence="7" id="KW-1185">Reference proteome</keyword>
<dbReference type="PANTHER" id="PTHR42734:SF17">
    <property type="entry name" value="METAL TRANSPORT SYSTEM ATP-BINDING PROTEIN TM_0124-RELATED"/>
    <property type="match status" value="1"/>
</dbReference>
<dbReference type="InterPro" id="IPR050153">
    <property type="entry name" value="Metal_Ion_Import_ABC"/>
</dbReference>
<evidence type="ECO:0000313" key="6">
    <source>
        <dbReference type="EMBL" id="SHF34226.1"/>
    </source>
</evidence>
<keyword evidence="2" id="KW-0813">Transport</keyword>
<dbReference type="Gene3D" id="3.40.50.300">
    <property type="entry name" value="P-loop containing nucleotide triphosphate hydrolases"/>
    <property type="match status" value="1"/>
</dbReference>
<dbReference type="InterPro" id="IPR027417">
    <property type="entry name" value="P-loop_NTPase"/>
</dbReference>
<dbReference type="PROSITE" id="PS00211">
    <property type="entry name" value="ABC_TRANSPORTER_1"/>
    <property type="match status" value="1"/>
</dbReference>
<feature type="domain" description="ABC transporter" evidence="5">
    <location>
        <begin position="4"/>
        <end position="221"/>
    </location>
</feature>
<evidence type="ECO:0000259" key="5">
    <source>
        <dbReference type="PROSITE" id="PS50893"/>
    </source>
</evidence>
<comment type="similarity">
    <text evidence="1">Belongs to the ABC transporter superfamily.</text>
</comment>
<protein>
    <submittedName>
        <fullName evidence="6">Zinc transport system ATP-binding protein</fullName>
    </submittedName>
</protein>
<dbReference type="InterPro" id="IPR003593">
    <property type="entry name" value="AAA+_ATPase"/>
</dbReference>
<evidence type="ECO:0000256" key="4">
    <source>
        <dbReference type="ARBA" id="ARBA00022840"/>
    </source>
</evidence>
<dbReference type="RefSeq" id="WP_072853824.1">
    <property type="nucleotide sequence ID" value="NZ_FQVI01000022.1"/>
</dbReference>
<dbReference type="CDD" id="cd03235">
    <property type="entry name" value="ABC_Metallic_Cations"/>
    <property type="match status" value="1"/>
</dbReference>
<evidence type="ECO:0000256" key="3">
    <source>
        <dbReference type="ARBA" id="ARBA00022741"/>
    </source>
</evidence>
<dbReference type="Pfam" id="PF00005">
    <property type="entry name" value="ABC_tran"/>
    <property type="match status" value="1"/>
</dbReference>
<accession>A0A1M5AVQ4</accession>